<evidence type="ECO:0000313" key="1">
    <source>
        <dbReference type="EMBL" id="GAO44129.1"/>
    </source>
</evidence>
<gene>
    <name evidence="1" type="ORF">FPE01S_03_01680</name>
</gene>
<dbReference type="EMBL" id="BBWV01000003">
    <property type="protein sequence ID" value="GAO44129.1"/>
    <property type="molecule type" value="Genomic_DNA"/>
</dbReference>
<name>A0A0E9N2Q8_9BACT</name>
<comment type="caution">
    <text evidence="1">The sequence shown here is derived from an EMBL/GenBank/DDBJ whole genome shotgun (WGS) entry which is preliminary data.</text>
</comment>
<sequence length="58" mass="6686">MDDINVEQCYGGIRRDLLIIIGFNAFPEMIDACLGATEREDYLAVYGRKTILELVYRK</sequence>
<accession>A0A0E9N2Q8</accession>
<organism evidence="1 2">
    <name type="scientific">Flavihumibacter petaseus NBRC 106054</name>
    <dbReference type="NCBI Taxonomy" id="1220578"/>
    <lineage>
        <taxon>Bacteria</taxon>
        <taxon>Pseudomonadati</taxon>
        <taxon>Bacteroidota</taxon>
        <taxon>Chitinophagia</taxon>
        <taxon>Chitinophagales</taxon>
        <taxon>Chitinophagaceae</taxon>
        <taxon>Flavihumibacter</taxon>
    </lineage>
</organism>
<dbReference type="AlphaFoldDB" id="A0A0E9N2Q8"/>
<protein>
    <submittedName>
        <fullName evidence="1">Uncharacterized protein</fullName>
    </submittedName>
</protein>
<reference evidence="1 2" key="1">
    <citation type="submission" date="2015-04" db="EMBL/GenBank/DDBJ databases">
        <title>Whole genome shotgun sequence of Flavihumibacter petaseus NBRC 106054.</title>
        <authorList>
            <person name="Miyazawa S."/>
            <person name="Hosoyama A."/>
            <person name="Hashimoto M."/>
            <person name="Noguchi M."/>
            <person name="Tsuchikane K."/>
            <person name="Ohji S."/>
            <person name="Yamazoe A."/>
            <person name="Ichikawa N."/>
            <person name="Kimura A."/>
            <person name="Fujita N."/>
        </authorList>
    </citation>
    <scope>NUCLEOTIDE SEQUENCE [LARGE SCALE GENOMIC DNA]</scope>
    <source>
        <strain evidence="1 2">NBRC 106054</strain>
    </source>
</reference>
<dbReference type="Proteomes" id="UP000033121">
    <property type="component" value="Unassembled WGS sequence"/>
</dbReference>
<keyword evidence="2" id="KW-1185">Reference proteome</keyword>
<evidence type="ECO:0000313" key="2">
    <source>
        <dbReference type="Proteomes" id="UP000033121"/>
    </source>
</evidence>
<dbReference type="STRING" id="1220578.FPE01S_03_01680"/>
<proteinExistence type="predicted"/>